<sequence>MLLQTFPSSAFPLFYPFPQQVSPSSSILPPTYCLPQSYIPPQHTLLFPTSPFPGPVFLPSFSLFPSPSSSLPITLSLLPQSFLPSPPPPLSSTFFLATYPSLVPLRTKKEGKLLSQSELTPTHGE</sequence>
<reference evidence="1" key="1">
    <citation type="submission" date="2021-05" db="EMBL/GenBank/DDBJ databases">
        <authorList>
            <person name="Alioto T."/>
            <person name="Alioto T."/>
            <person name="Gomez Garrido J."/>
        </authorList>
    </citation>
    <scope>NUCLEOTIDE SEQUENCE</scope>
</reference>
<organism evidence="1">
    <name type="scientific">Cacopsylla melanoneura</name>
    <dbReference type="NCBI Taxonomy" id="428564"/>
    <lineage>
        <taxon>Eukaryota</taxon>
        <taxon>Metazoa</taxon>
        <taxon>Ecdysozoa</taxon>
        <taxon>Arthropoda</taxon>
        <taxon>Hexapoda</taxon>
        <taxon>Insecta</taxon>
        <taxon>Pterygota</taxon>
        <taxon>Neoptera</taxon>
        <taxon>Paraneoptera</taxon>
        <taxon>Hemiptera</taxon>
        <taxon>Sternorrhyncha</taxon>
        <taxon>Psylloidea</taxon>
        <taxon>Psyllidae</taxon>
        <taxon>Psyllinae</taxon>
        <taxon>Cacopsylla</taxon>
    </lineage>
</organism>
<proteinExistence type="predicted"/>
<dbReference type="EMBL" id="HBUF01439668">
    <property type="protein sequence ID" value="CAG6742809.1"/>
    <property type="molecule type" value="Transcribed_RNA"/>
</dbReference>
<evidence type="ECO:0000313" key="1">
    <source>
        <dbReference type="EMBL" id="CAG6742809.1"/>
    </source>
</evidence>
<protein>
    <submittedName>
        <fullName evidence="1">Uncharacterized protein</fullName>
    </submittedName>
</protein>
<name>A0A8D8Z9B7_9HEMI</name>
<dbReference type="AlphaFoldDB" id="A0A8D8Z9B7"/>
<accession>A0A8D8Z9B7</accession>